<dbReference type="EMBL" id="JAINUG010000494">
    <property type="protein sequence ID" value="KAJ8367222.1"/>
    <property type="molecule type" value="Genomic_DNA"/>
</dbReference>
<evidence type="ECO:0000313" key="2">
    <source>
        <dbReference type="EMBL" id="KAJ8367222.1"/>
    </source>
</evidence>
<name>A0AAD7W090_9TELE</name>
<gene>
    <name evidence="2" type="ORF">AAFF_G00324020</name>
</gene>
<protein>
    <submittedName>
        <fullName evidence="2">Uncharacterized protein</fullName>
    </submittedName>
</protein>
<comment type="caution">
    <text evidence="2">The sequence shown here is derived from an EMBL/GenBank/DDBJ whole genome shotgun (WGS) entry which is preliminary data.</text>
</comment>
<dbReference type="AlphaFoldDB" id="A0AAD7W090"/>
<organism evidence="2 3">
    <name type="scientific">Aldrovandia affinis</name>
    <dbReference type="NCBI Taxonomy" id="143900"/>
    <lineage>
        <taxon>Eukaryota</taxon>
        <taxon>Metazoa</taxon>
        <taxon>Chordata</taxon>
        <taxon>Craniata</taxon>
        <taxon>Vertebrata</taxon>
        <taxon>Euteleostomi</taxon>
        <taxon>Actinopterygii</taxon>
        <taxon>Neopterygii</taxon>
        <taxon>Teleostei</taxon>
        <taxon>Notacanthiformes</taxon>
        <taxon>Halosauridae</taxon>
        <taxon>Aldrovandia</taxon>
    </lineage>
</organism>
<dbReference type="Proteomes" id="UP001221898">
    <property type="component" value="Unassembled WGS sequence"/>
</dbReference>
<sequence>MGGFLTAAIVLEALPQEGQSLPGHQGVGLSAGRGGQGVRWAVWARSGVHRTGLTDTILHSPAETRKRRASGSPWRLTSVNPSSEDSRRTADRRQEPWFHYPALKLYL</sequence>
<reference evidence="2" key="1">
    <citation type="journal article" date="2023" name="Science">
        <title>Genome structures resolve the early diversification of teleost fishes.</title>
        <authorList>
            <person name="Parey E."/>
            <person name="Louis A."/>
            <person name="Montfort J."/>
            <person name="Bouchez O."/>
            <person name="Roques C."/>
            <person name="Iampietro C."/>
            <person name="Lluch J."/>
            <person name="Castinel A."/>
            <person name="Donnadieu C."/>
            <person name="Desvignes T."/>
            <person name="Floi Bucao C."/>
            <person name="Jouanno E."/>
            <person name="Wen M."/>
            <person name="Mejri S."/>
            <person name="Dirks R."/>
            <person name="Jansen H."/>
            <person name="Henkel C."/>
            <person name="Chen W.J."/>
            <person name="Zahm M."/>
            <person name="Cabau C."/>
            <person name="Klopp C."/>
            <person name="Thompson A.W."/>
            <person name="Robinson-Rechavi M."/>
            <person name="Braasch I."/>
            <person name="Lecointre G."/>
            <person name="Bobe J."/>
            <person name="Postlethwait J.H."/>
            <person name="Berthelot C."/>
            <person name="Roest Crollius H."/>
            <person name="Guiguen Y."/>
        </authorList>
    </citation>
    <scope>NUCLEOTIDE SEQUENCE</scope>
    <source>
        <strain evidence="2">NC1722</strain>
    </source>
</reference>
<evidence type="ECO:0000256" key="1">
    <source>
        <dbReference type="SAM" id="MobiDB-lite"/>
    </source>
</evidence>
<proteinExistence type="predicted"/>
<feature type="compositionally biased region" description="Basic and acidic residues" evidence="1">
    <location>
        <begin position="84"/>
        <end position="93"/>
    </location>
</feature>
<accession>A0AAD7W090</accession>
<evidence type="ECO:0000313" key="3">
    <source>
        <dbReference type="Proteomes" id="UP001221898"/>
    </source>
</evidence>
<keyword evidence="3" id="KW-1185">Reference proteome</keyword>
<feature type="region of interest" description="Disordered" evidence="1">
    <location>
        <begin position="54"/>
        <end position="93"/>
    </location>
</feature>